<evidence type="ECO:0000256" key="5">
    <source>
        <dbReference type="ARBA" id="ARBA00067668"/>
    </source>
</evidence>
<dbReference type="Gene3D" id="3.40.50.12780">
    <property type="entry name" value="N-terminal domain of ligase-like"/>
    <property type="match status" value="1"/>
</dbReference>
<accession>A0A845MI28</accession>
<dbReference type="PROSITE" id="PS00455">
    <property type="entry name" value="AMP_BINDING"/>
    <property type="match status" value="1"/>
</dbReference>
<dbReference type="RefSeq" id="WP_161339129.1">
    <property type="nucleotide sequence ID" value="NZ_JBHSDG010000004.1"/>
</dbReference>
<organism evidence="9 10">
    <name type="scientific">Sneathiella chungangensis</name>
    <dbReference type="NCBI Taxonomy" id="1418234"/>
    <lineage>
        <taxon>Bacteria</taxon>
        <taxon>Pseudomonadati</taxon>
        <taxon>Pseudomonadota</taxon>
        <taxon>Alphaproteobacteria</taxon>
        <taxon>Sneathiellales</taxon>
        <taxon>Sneathiellaceae</taxon>
        <taxon>Sneathiella</taxon>
    </lineage>
</organism>
<keyword evidence="10" id="KW-1185">Reference proteome</keyword>
<dbReference type="Gene3D" id="3.30.300.30">
    <property type="match status" value="1"/>
</dbReference>
<dbReference type="InterPro" id="IPR000873">
    <property type="entry name" value="AMP-dep_synth/lig_dom"/>
</dbReference>
<keyword evidence="2" id="KW-0436">Ligase</keyword>
<evidence type="ECO:0000259" key="8">
    <source>
        <dbReference type="Pfam" id="PF13193"/>
    </source>
</evidence>
<dbReference type="GO" id="GO:0031956">
    <property type="term" value="F:medium-chain fatty acid-CoA ligase activity"/>
    <property type="evidence" value="ECO:0007669"/>
    <property type="project" value="TreeGrafter"/>
</dbReference>
<evidence type="ECO:0000313" key="9">
    <source>
        <dbReference type="EMBL" id="MZR22664.1"/>
    </source>
</evidence>
<evidence type="ECO:0000256" key="1">
    <source>
        <dbReference type="ARBA" id="ARBA00006432"/>
    </source>
</evidence>
<dbReference type="GO" id="GO:0006631">
    <property type="term" value="P:fatty acid metabolic process"/>
    <property type="evidence" value="ECO:0007669"/>
    <property type="project" value="TreeGrafter"/>
</dbReference>
<comment type="similarity">
    <text evidence="1">Belongs to the ATP-dependent AMP-binding enzyme family.</text>
</comment>
<dbReference type="Pfam" id="PF00501">
    <property type="entry name" value="AMP-binding"/>
    <property type="match status" value="1"/>
</dbReference>
<name>A0A845MI28_9PROT</name>
<dbReference type="InterPro" id="IPR020845">
    <property type="entry name" value="AMP-binding_CS"/>
</dbReference>
<reference evidence="9 10" key="1">
    <citation type="journal article" date="2014" name="Int. J. Syst. Evol. Microbiol.">
        <title>Sneathiella chungangensis sp. nov., isolated from a marine sand, and emended description of the genus Sneathiella.</title>
        <authorList>
            <person name="Siamphan C."/>
            <person name="Kim H."/>
            <person name="Lee J.S."/>
            <person name="Kim W."/>
        </authorList>
    </citation>
    <scope>NUCLEOTIDE SEQUENCE [LARGE SCALE GENOMIC DNA]</scope>
    <source>
        <strain evidence="9 10">KCTC 32476</strain>
    </source>
</reference>
<dbReference type="AlphaFoldDB" id="A0A845MI28"/>
<dbReference type="PANTHER" id="PTHR43201">
    <property type="entry name" value="ACYL-COA SYNTHETASE"/>
    <property type="match status" value="1"/>
</dbReference>
<evidence type="ECO:0000259" key="7">
    <source>
        <dbReference type="Pfam" id="PF00501"/>
    </source>
</evidence>
<feature type="domain" description="AMP-binding enzyme C-terminal" evidence="8">
    <location>
        <begin position="451"/>
        <end position="526"/>
    </location>
</feature>
<dbReference type="InterPro" id="IPR045851">
    <property type="entry name" value="AMP-bd_C_sf"/>
</dbReference>
<evidence type="ECO:0000256" key="4">
    <source>
        <dbReference type="ARBA" id="ARBA00066616"/>
    </source>
</evidence>
<evidence type="ECO:0000256" key="3">
    <source>
        <dbReference type="ARBA" id="ARBA00051915"/>
    </source>
</evidence>
<feature type="domain" description="AMP-dependent synthetase/ligase" evidence="7">
    <location>
        <begin position="18"/>
        <end position="400"/>
    </location>
</feature>
<dbReference type="EMBL" id="WTVA01000004">
    <property type="protein sequence ID" value="MZR22664.1"/>
    <property type="molecule type" value="Genomic_DNA"/>
</dbReference>
<gene>
    <name evidence="9" type="ORF">GQF03_09995</name>
</gene>
<protein>
    <recommendedName>
        <fullName evidence="5">3-methylmercaptopropionyl-CoA ligase</fullName>
        <ecNumber evidence="4">6.2.1.44</ecNumber>
    </recommendedName>
</protein>
<dbReference type="Pfam" id="PF13193">
    <property type="entry name" value="AMP-binding_C"/>
    <property type="match status" value="1"/>
</dbReference>
<dbReference type="PANTHER" id="PTHR43201:SF5">
    <property type="entry name" value="MEDIUM-CHAIN ACYL-COA LIGASE ACSF2, MITOCHONDRIAL"/>
    <property type="match status" value="1"/>
</dbReference>
<dbReference type="FunFam" id="3.30.300.30:FF:000008">
    <property type="entry name" value="2,3-dihydroxybenzoate-AMP ligase"/>
    <property type="match status" value="1"/>
</dbReference>
<comment type="catalytic activity">
    <reaction evidence="3">
        <text>3-(methylsulfanyl)propanoate + ATP + CoA = 3-(methylsulfanyl)propanoyl-CoA + AMP + diphosphate</text>
        <dbReference type="Rhea" id="RHEA:43052"/>
        <dbReference type="ChEBI" id="CHEBI:30616"/>
        <dbReference type="ChEBI" id="CHEBI:33019"/>
        <dbReference type="ChEBI" id="CHEBI:49016"/>
        <dbReference type="ChEBI" id="CHEBI:57287"/>
        <dbReference type="ChEBI" id="CHEBI:82815"/>
        <dbReference type="ChEBI" id="CHEBI:456215"/>
        <dbReference type="EC" id="6.2.1.44"/>
    </reaction>
    <physiologicalReaction direction="left-to-right" evidence="3">
        <dbReference type="Rhea" id="RHEA:43053"/>
    </physiologicalReaction>
</comment>
<evidence type="ECO:0000256" key="6">
    <source>
        <dbReference type="SAM" id="MobiDB-lite"/>
    </source>
</evidence>
<dbReference type="InterPro" id="IPR025110">
    <property type="entry name" value="AMP-bd_C"/>
</dbReference>
<dbReference type="SUPFAM" id="SSF56801">
    <property type="entry name" value="Acetyl-CoA synthetase-like"/>
    <property type="match status" value="1"/>
</dbReference>
<dbReference type="InterPro" id="IPR042099">
    <property type="entry name" value="ANL_N_sf"/>
</dbReference>
<comment type="caution">
    <text evidence="9">The sequence shown here is derived from an EMBL/GenBank/DDBJ whole genome shotgun (WGS) entry which is preliminary data.</text>
</comment>
<dbReference type="Proteomes" id="UP000445696">
    <property type="component" value="Unassembled WGS sequence"/>
</dbReference>
<dbReference type="EC" id="6.2.1.44" evidence="4"/>
<proteinExistence type="inferred from homology"/>
<feature type="region of interest" description="Disordered" evidence="6">
    <location>
        <begin position="361"/>
        <end position="382"/>
    </location>
</feature>
<dbReference type="OrthoDB" id="9803968at2"/>
<sequence>MTEWYPKKCIGNLVDDLARQMGGKTGLSFNGRKYTFAEMADHVDSAARALMSLGIQQGDHVAVWLNNSPDWLFLQYAISKIGAIIVPLNTRFRSHDIDYVLRQSDSKLLITHDVSGPIDYLALLKEAVKIPDNGTDITDPDFPSLKKIVILSDTKHSGTILWRDAKEAGKSINESELKERSEHVDPDDVTIILYTSGSTGFPKGVMHSHNIIRAMEERAYRLNITSKDVIINYMPLFHAFGLSEGSLMSMLTGSMQVLTENFIPDEALDLIEREKVTIMHGFDIQIKMLIDAQQKKPRRTDSLRFGWLPAGPSNVTPVARKAKDVFPTWKSLTGFGMTEIWTGACISALDDTEEQRFEASATPAMTSEVRVADPQTNEPLPAGVEGEIQIRGLTVTRGYYNKPKETKETFTEDGWLKSGDLGYFREDGHLRFVGRLKDMLKVGGENVDPMEVEGYILGLDGIQQISVVGVYDPRLGEVPIAYIQKKDNSSITKENIIEFCRNKLASYKIPKHIVFVDEYPMTASGKIRKVDLRQDAATRLSSNVQA</sequence>
<evidence type="ECO:0000256" key="2">
    <source>
        <dbReference type="ARBA" id="ARBA00022598"/>
    </source>
</evidence>
<evidence type="ECO:0000313" key="10">
    <source>
        <dbReference type="Proteomes" id="UP000445696"/>
    </source>
</evidence>